<keyword evidence="3" id="KW-1185">Reference proteome</keyword>
<organism evidence="2 3">
    <name type="scientific">Fusibacter bizertensis</name>
    <dbReference type="NCBI Taxonomy" id="1488331"/>
    <lineage>
        <taxon>Bacteria</taxon>
        <taxon>Bacillati</taxon>
        <taxon>Bacillota</taxon>
        <taxon>Clostridia</taxon>
        <taxon>Eubacteriales</taxon>
        <taxon>Eubacteriales Family XII. Incertae Sedis</taxon>
        <taxon>Fusibacter</taxon>
    </lineage>
</organism>
<evidence type="ECO:0000313" key="3">
    <source>
        <dbReference type="Proteomes" id="UP001158045"/>
    </source>
</evidence>
<proteinExistence type="predicted"/>
<dbReference type="Proteomes" id="UP001158045">
    <property type="component" value="Unassembled WGS sequence"/>
</dbReference>
<evidence type="ECO:0000259" key="1">
    <source>
        <dbReference type="Pfam" id="PF05043"/>
    </source>
</evidence>
<comment type="caution">
    <text evidence="2">The sequence shown here is derived from an EMBL/GenBank/DDBJ whole genome shotgun (WGS) entry which is preliminary data.</text>
</comment>
<name>A0ABT6NE14_9FIRM</name>
<dbReference type="Pfam" id="PF05043">
    <property type="entry name" value="Mga"/>
    <property type="match status" value="1"/>
</dbReference>
<accession>A0ABT6NE14</accession>
<sequence>MKNDKSTFYNANDIATILGISTSSAYRIIKELNHELHLKGFIVIRGKISKKYFEEKFYN</sequence>
<gene>
    <name evidence="2" type="ORF">QE109_10855</name>
</gene>
<reference evidence="2 3" key="1">
    <citation type="submission" date="2023-04" db="EMBL/GenBank/DDBJ databases">
        <title>Fusibacter bizertensis strain WBS, isolated from littoral bottom sediments of the Arctic seas - biochemical and genomic analysis.</title>
        <authorList>
            <person name="Brioukhanov A.L."/>
        </authorList>
    </citation>
    <scope>NUCLEOTIDE SEQUENCE [LARGE SCALE GENOMIC DNA]</scope>
    <source>
        <strain evidence="2 3">WBS</strain>
    </source>
</reference>
<dbReference type="RefSeq" id="WP_281094501.1">
    <property type="nucleotide sequence ID" value="NZ_JARYZI010000006.1"/>
</dbReference>
<protein>
    <submittedName>
        <fullName evidence="2">Transcriptional regulator</fullName>
    </submittedName>
</protein>
<dbReference type="EMBL" id="JARYZI010000006">
    <property type="protein sequence ID" value="MDH8678650.1"/>
    <property type="molecule type" value="Genomic_DNA"/>
</dbReference>
<feature type="domain" description="Mga helix-turn-helix" evidence="1">
    <location>
        <begin position="7"/>
        <end position="39"/>
    </location>
</feature>
<dbReference type="InterPro" id="IPR007737">
    <property type="entry name" value="Mga_HTH"/>
</dbReference>
<evidence type="ECO:0000313" key="2">
    <source>
        <dbReference type="EMBL" id="MDH8678650.1"/>
    </source>
</evidence>